<dbReference type="InterPro" id="IPR002889">
    <property type="entry name" value="WSC_carb-bd"/>
</dbReference>
<evidence type="ECO:0000313" key="3">
    <source>
        <dbReference type="EMBL" id="KAG9231139.1"/>
    </source>
</evidence>
<dbReference type="Proteomes" id="UP000824998">
    <property type="component" value="Unassembled WGS sequence"/>
</dbReference>
<evidence type="ECO:0000313" key="4">
    <source>
        <dbReference type="Proteomes" id="UP000824998"/>
    </source>
</evidence>
<dbReference type="Pfam" id="PF09362">
    <property type="entry name" value="DUF1996"/>
    <property type="match status" value="1"/>
</dbReference>
<feature type="domain" description="WSC" evidence="2">
    <location>
        <begin position="460"/>
        <end position="554"/>
    </location>
</feature>
<dbReference type="SMART" id="SM00321">
    <property type="entry name" value="WSC"/>
    <property type="match status" value="1"/>
</dbReference>
<comment type="caution">
    <text evidence="3">The sequence shown here is derived from an EMBL/GenBank/DDBJ whole genome shotgun (WGS) entry which is preliminary data.</text>
</comment>
<name>A0A9P7YCD9_9HELO</name>
<evidence type="ECO:0000256" key="1">
    <source>
        <dbReference type="SAM" id="MobiDB-lite"/>
    </source>
</evidence>
<feature type="compositionally biased region" description="Low complexity" evidence="1">
    <location>
        <begin position="410"/>
        <end position="432"/>
    </location>
</feature>
<feature type="region of interest" description="Disordered" evidence="1">
    <location>
        <begin position="396"/>
        <end position="432"/>
    </location>
</feature>
<reference evidence="3" key="1">
    <citation type="journal article" date="2021" name="IMA Fungus">
        <title>Genomic characterization of three marine fungi, including Emericellopsis atlantica sp. nov. with signatures of a generalist lifestyle and marine biomass degradation.</title>
        <authorList>
            <person name="Hagestad O.C."/>
            <person name="Hou L."/>
            <person name="Andersen J.H."/>
            <person name="Hansen E.H."/>
            <person name="Altermark B."/>
            <person name="Li C."/>
            <person name="Kuhnert E."/>
            <person name="Cox R.J."/>
            <person name="Crous P.W."/>
            <person name="Spatafora J.W."/>
            <person name="Lail K."/>
            <person name="Amirebrahimi M."/>
            <person name="Lipzen A."/>
            <person name="Pangilinan J."/>
            <person name="Andreopoulos W."/>
            <person name="Hayes R.D."/>
            <person name="Ng V."/>
            <person name="Grigoriev I.V."/>
            <person name="Jackson S.A."/>
            <person name="Sutton T.D.S."/>
            <person name="Dobson A.D.W."/>
            <person name="Rama T."/>
        </authorList>
    </citation>
    <scope>NUCLEOTIDE SEQUENCE</scope>
    <source>
        <strain evidence="3">TRa018bII</strain>
    </source>
</reference>
<dbReference type="AlphaFoldDB" id="A0A9P7YCD9"/>
<proteinExistence type="predicted"/>
<feature type="compositionally biased region" description="Low complexity" evidence="1">
    <location>
        <begin position="368"/>
        <end position="382"/>
    </location>
</feature>
<sequence>MHLSKVSFVSAVSTVAAYSATQRTFAVNHFYGKGPLVEGRMDPIVNPGVTSGHVHAIQGGNNFALSMTDTQALESTCTSSLVKNDKSNYWTPSLYFKDPKTGMLESVDMFYMNVYYFFESTTDKITAFPPGLRMVIGNPNLRSPPSSGGDLNLDLGNGKPAQAIQWTCPRSNPGTPLYPVDSDGLHGVGIGDSNNKGAGTGFPDKNCDGYASPLRADVHFPSCYNPAAGLQDYKTNSAFPTNNKCPPGWIHLPHLFYEVYWDTAKFASRWTQGQGNSPWVLANGDPTGYSLHGDFLAGWDVSTLQQIIDNCDAGDSGMDKCPGLMGGLNDPSTSCNIASPIQEVISGTMSALPGNNPVGSWGTSPVVPVASSGSSTPPASASNVLSTTKNAVGGTPAATSAVDGTSVTLPTSAPVAVPTSASSPDTYSSETVTGTTTVDAAASTAAAASSPSSPSTVKEGWTYKGCFADQTQTNRVLQGITFANVGKASNTICVDYCSSRGFSLAGTEFGGQCFCGNTLKTESALPEASCSMKCEGDANQTCGGGLALSVYSSSVASKIKRSVRSRHLHMHLSS</sequence>
<feature type="region of interest" description="Disordered" evidence="1">
    <location>
        <begin position="368"/>
        <end position="387"/>
    </location>
</feature>
<dbReference type="EMBL" id="MU251621">
    <property type="protein sequence ID" value="KAG9231139.1"/>
    <property type="molecule type" value="Genomic_DNA"/>
</dbReference>
<dbReference type="InterPro" id="IPR018535">
    <property type="entry name" value="DUF1996"/>
</dbReference>
<dbReference type="PANTHER" id="PTHR43662:SF11">
    <property type="entry name" value="WSC DOMAIN-CONTAINING PROTEIN"/>
    <property type="match status" value="1"/>
</dbReference>
<gene>
    <name evidence="3" type="ORF">BJ875DRAFT_498552</name>
</gene>
<keyword evidence="4" id="KW-1185">Reference proteome</keyword>
<organism evidence="3 4">
    <name type="scientific">Amylocarpus encephaloides</name>
    <dbReference type="NCBI Taxonomy" id="45428"/>
    <lineage>
        <taxon>Eukaryota</taxon>
        <taxon>Fungi</taxon>
        <taxon>Dikarya</taxon>
        <taxon>Ascomycota</taxon>
        <taxon>Pezizomycotina</taxon>
        <taxon>Leotiomycetes</taxon>
        <taxon>Helotiales</taxon>
        <taxon>Helotiales incertae sedis</taxon>
        <taxon>Amylocarpus</taxon>
    </lineage>
</organism>
<evidence type="ECO:0000259" key="2">
    <source>
        <dbReference type="PROSITE" id="PS51212"/>
    </source>
</evidence>
<dbReference type="OrthoDB" id="74764at2759"/>
<dbReference type="PANTHER" id="PTHR43662">
    <property type="match status" value="1"/>
</dbReference>
<protein>
    <recommendedName>
        <fullName evidence="2">WSC domain-containing protein</fullName>
    </recommendedName>
</protein>
<dbReference type="Pfam" id="PF01822">
    <property type="entry name" value="WSC"/>
    <property type="match status" value="1"/>
</dbReference>
<accession>A0A9P7YCD9</accession>
<dbReference type="PROSITE" id="PS51212">
    <property type="entry name" value="WSC"/>
    <property type="match status" value="1"/>
</dbReference>